<sequence>MISGQREKSLLVLTDSFATRDCLCQDQVYDHDFDAVIILDLDLAAMVVDLDFKVSGGEATDLDLTAATEEDCEISGESRSPTLRLMIGSA</sequence>
<organism evidence="1 2">
    <name type="scientific">Camellia lanceoleosa</name>
    <dbReference type="NCBI Taxonomy" id="1840588"/>
    <lineage>
        <taxon>Eukaryota</taxon>
        <taxon>Viridiplantae</taxon>
        <taxon>Streptophyta</taxon>
        <taxon>Embryophyta</taxon>
        <taxon>Tracheophyta</taxon>
        <taxon>Spermatophyta</taxon>
        <taxon>Magnoliopsida</taxon>
        <taxon>eudicotyledons</taxon>
        <taxon>Gunneridae</taxon>
        <taxon>Pentapetalae</taxon>
        <taxon>asterids</taxon>
        <taxon>Ericales</taxon>
        <taxon>Theaceae</taxon>
        <taxon>Camellia</taxon>
    </lineage>
</organism>
<proteinExistence type="predicted"/>
<evidence type="ECO:0000313" key="1">
    <source>
        <dbReference type="EMBL" id="KAI8014994.1"/>
    </source>
</evidence>
<keyword evidence="2" id="KW-1185">Reference proteome</keyword>
<evidence type="ECO:0000313" key="2">
    <source>
        <dbReference type="Proteomes" id="UP001060215"/>
    </source>
</evidence>
<dbReference type="Proteomes" id="UP001060215">
    <property type="component" value="Chromosome 4"/>
</dbReference>
<reference evidence="1 2" key="1">
    <citation type="journal article" date="2022" name="Plant J.">
        <title>Chromosome-level genome of Camellia lanceoleosa provides a valuable resource for understanding genome evolution and self-incompatibility.</title>
        <authorList>
            <person name="Gong W."/>
            <person name="Xiao S."/>
            <person name="Wang L."/>
            <person name="Liao Z."/>
            <person name="Chang Y."/>
            <person name="Mo W."/>
            <person name="Hu G."/>
            <person name="Li W."/>
            <person name="Zhao G."/>
            <person name="Zhu H."/>
            <person name="Hu X."/>
            <person name="Ji K."/>
            <person name="Xiang X."/>
            <person name="Song Q."/>
            <person name="Yuan D."/>
            <person name="Jin S."/>
            <person name="Zhang L."/>
        </authorList>
    </citation>
    <scope>NUCLEOTIDE SEQUENCE [LARGE SCALE GENOMIC DNA]</scope>
    <source>
        <strain evidence="1">SQ_2022a</strain>
    </source>
</reference>
<dbReference type="EMBL" id="CM045761">
    <property type="protein sequence ID" value="KAI8014994.1"/>
    <property type="molecule type" value="Genomic_DNA"/>
</dbReference>
<accession>A0ACC0HQJ8</accession>
<name>A0ACC0HQJ8_9ERIC</name>
<gene>
    <name evidence="1" type="ORF">LOK49_LG05G02617</name>
</gene>
<comment type="caution">
    <text evidence="1">The sequence shown here is derived from an EMBL/GenBank/DDBJ whole genome shotgun (WGS) entry which is preliminary data.</text>
</comment>
<protein>
    <submittedName>
        <fullName evidence="1">Uncharacterized protein</fullName>
    </submittedName>
</protein>